<name>A0A517QK99_9PLAN</name>
<reference evidence="1 2" key="1">
    <citation type="submission" date="2019-02" db="EMBL/GenBank/DDBJ databases">
        <title>Deep-cultivation of Planctomycetes and their phenomic and genomic characterization uncovers novel biology.</title>
        <authorList>
            <person name="Wiegand S."/>
            <person name="Jogler M."/>
            <person name="Boedeker C."/>
            <person name="Pinto D."/>
            <person name="Vollmers J."/>
            <person name="Rivas-Marin E."/>
            <person name="Kohn T."/>
            <person name="Peeters S.H."/>
            <person name="Heuer A."/>
            <person name="Rast P."/>
            <person name="Oberbeckmann S."/>
            <person name="Bunk B."/>
            <person name="Jeske O."/>
            <person name="Meyerdierks A."/>
            <person name="Storesund J.E."/>
            <person name="Kallscheuer N."/>
            <person name="Luecker S."/>
            <person name="Lage O.M."/>
            <person name="Pohl T."/>
            <person name="Merkel B.J."/>
            <person name="Hornburger P."/>
            <person name="Mueller R.-W."/>
            <person name="Bruemmer F."/>
            <person name="Labrenz M."/>
            <person name="Spormann A.M."/>
            <person name="Op den Camp H."/>
            <person name="Overmann J."/>
            <person name="Amann R."/>
            <person name="Jetten M.S.M."/>
            <person name="Mascher T."/>
            <person name="Medema M.H."/>
            <person name="Devos D.P."/>
            <person name="Kaster A.-K."/>
            <person name="Ovreas L."/>
            <person name="Rohde M."/>
            <person name="Galperin M.Y."/>
            <person name="Jogler C."/>
        </authorList>
    </citation>
    <scope>NUCLEOTIDE SEQUENCE [LARGE SCALE GENOMIC DNA]</scope>
    <source>
        <strain evidence="1 2">Mal48</strain>
    </source>
</reference>
<gene>
    <name evidence="1" type="ORF">Mal48_13020</name>
</gene>
<dbReference type="Proteomes" id="UP000315724">
    <property type="component" value="Chromosome"/>
</dbReference>
<dbReference type="KEGG" id="tpol:Mal48_13020"/>
<evidence type="ECO:0000313" key="1">
    <source>
        <dbReference type="EMBL" id="QDT32062.1"/>
    </source>
</evidence>
<protein>
    <submittedName>
        <fullName evidence="1">Uncharacterized protein</fullName>
    </submittedName>
</protein>
<dbReference type="AlphaFoldDB" id="A0A517QK99"/>
<evidence type="ECO:0000313" key="2">
    <source>
        <dbReference type="Proteomes" id="UP000315724"/>
    </source>
</evidence>
<organism evidence="1 2">
    <name type="scientific">Thalassoglobus polymorphus</name>
    <dbReference type="NCBI Taxonomy" id="2527994"/>
    <lineage>
        <taxon>Bacteria</taxon>
        <taxon>Pseudomonadati</taxon>
        <taxon>Planctomycetota</taxon>
        <taxon>Planctomycetia</taxon>
        <taxon>Planctomycetales</taxon>
        <taxon>Planctomycetaceae</taxon>
        <taxon>Thalassoglobus</taxon>
    </lineage>
</organism>
<accession>A0A517QK99</accession>
<dbReference type="EMBL" id="CP036267">
    <property type="protein sequence ID" value="QDT32062.1"/>
    <property type="molecule type" value="Genomic_DNA"/>
</dbReference>
<proteinExistence type="predicted"/>
<sequence length="84" mass="9757">MSHWNVATLSPNRCYFRTVFFAYCTSLDLKPDSPVFFIPPLHFLPMRTRSFGCGFECYRETLESPSASKECEQVFDRTANCTEQ</sequence>
<keyword evidence="2" id="KW-1185">Reference proteome</keyword>